<dbReference type="InterPro" id="IPR052038">
    <property type="entry name" value="Type-VII_TA_antitoxin"/>
</dbReference>
<dbReference type="RefSeq" id="WP_084147458.1">
    <property type="nucleotide sequence ID" value="NZ_CP028426.1"/>
</dbReference>
<evidence type="ECO:0000256" key="2">
    <source>
        <dbReference type="ARBA" id="ARBA00022649"/>
    </source>
</evidence>
<dbReference type="InterPro" id="IPR043519">
    <property type="entry name" value="NT_sf"/>
</dbReference>
<keyword evidence="6" id="KW-0547">Nucleotide-binding</keyword>
<dbReference type="Pfam" id="PF01909">
    <property type="entry name" value="NTP_transf_2"/>
    <property type="match status" value="1"/>
</dbReference>
<dbReference type="CDD" id="cd05403">
    <property type="entry name" value="NT_KNTase_like"/>
    <property type="match status" value="1"/>
</dbReference>
<comment type="cofactor">
    <cofactor evidence="1">
        <name>Mg(2+)</name>
        <dbReference type="ChEBI" id="CHEBI:18420"/>
    </cofactor>
</comment>
<keyword evidence="2" id="KW-1277">Toxin-antitoxin system</keyword>
<gene>
    <name evidence="11" type="ORF">C7K25_08920</name>
</gene>
<evidence type="ECO:0000256" key="1">
    <source>
        <dbReference type="ARBA" id="ARBA00001946"/>
    </source>
</evidence>
<dbReference type="Proteomes" id="UP001170379">
    <property type="component" value="Unassembled WGS sequence"/>
</dbReference>
<evidence type="ECO:0000256" key="6">
    <source>
        <dbReference type="ARBA" id="ARBA00022741"/>
    </source>
</evidence>
<name>A0ABT7C8E1_9MICO</name>
<dbReference type="SUPFAM" id="SSF81301">
    <property type="entry name" value="Nucleotidyltransferase"/>
    <property type="match status" value="1"/>
</dbReference>
<sequence>MTGTICPMSTPTTTPREVLRAHRNEMIGVLKEFGVRKAGLFGSTARGTDRQGSDIDLIVEFAATSSRDLVGLSLALSELAGISVDVVDADQVIERFKKTGIGSSILQDTVPF</sequence>
<keyword evidence="4" id="KW-0548">Nucleotidyltransferase</keyword>
<keyword evidence="3" id="KW-0808">Transferase</keyword>
<reference evidence="11" key="1">
    <citation type="submission" date="2018-03" db="EMBL/GenBank/DDBJ databases">
        <authorList>
            <person name="Nunes O.C."/>
            <person name="Lopes A.R."/>
            <person name="Froufe H."/>
            <person name="Munoz-Merida A."/>
            <person name="Barroso C."/>
            <person name="Egas C."/>
        </authorList>
    </citation>
    <scope>NUCLEOTIDE SEQUENCE</scope>
    <source>
        <strain evidence="11">ON4</strain>
    </source>
</reference>
<evidence type="ECO:0000313" key="12">
    <source>
        <dbReference type="Proteomes" id="UP001170379"/>
    </source>
</evidence>
<dbReference type="PANTHER" id="PTHR33571">
    <property type="entry name" value="SSL8005 PROTEIN"/>
    <property type="match status" value="1"/>
</dbReference>
<comment type="caution">
    <text evidence="11">The sequence shown here is derived from an EMBL/GenBank/DDBJ whole genome shotgun (WGS) entry which is preliminary data.</text>
</comment>
<evidence type="ECO:0000256" key="9">
    <source>
        <dbReference type="ARBA" id="ARBA00038276"/>
    </source>
</evidence>
<comment type="similarity">
    <text evidence="9">Belongs to the MntA antitoxin family.</text>
</comment>
<evidence type="ECO:0000256" key="7">
    <source>
        <dbReference type="ARBA" id="ARBA00022840"/>
    </source>
</evidence>
<keyword evidence="8" id="KW-0460">Magnesium</keyword>
<evidence type="ECO:0000259" key="10">
    <source>
        <dbReference type="Pfam" id="PF01909"/>
    </source>
</evidence>
<reference evidence="11" key="2">
    <citation type="journal article" date="2022" name="Sci. Rep.">
        <title>In silico prediction of the enzymes involved in the degradation of the herbicide molinate by Gulosibacter molinativorax ON4T.</title>
        <authorList>
            <person name="Lopes A.R."/>
            <person name="Bunin E."/>
            <person name="Viana A.T."/>
            <person name="Froufe H."/>
            <person name="Munoz-Merida A."/>
            <person name="Pinho D."/>
            <person name="Figueiredo J."/>
            <person name="Barroso C."/>
            <person name="Vaz-Moreira I."/>
            <person name="Bellanger X."/>
            <person name="Egas C."/>
            <person name="Nunes O.C."/>
        </authorList>
    </citation>
    <scope>NUCLEOTIDE SEQUENCE</scope>
    <source>
        <strain evidence="11">ON4</strain>
    </source>
</reference>
<proteinExistence type="inferred from homology"/>
<evidence type="ECO:0000256" key="5">
    <source>
        <dbReference type="ARBA" id="ARBA00022723"/>
    </source>
</evidence>
<dbReference type="Gene3D" id="3.30.460.10">
    <property type="entry name" value="Beta Polymerase, domain 2"/>
    <property type="match status" value="1"/>
</dbReference>
<evidence type="ECO:0000313" key="11">
    <source>
        <dbReference type="EMBL" id="MDJ1371486.1"/>
    </source>
</evidence>
<feature type="domain" description="Polymerase nucleotidyl transferase" evidence="10">
    <location>
        <begin position="29"/>
        <end position="109"/>
    </location>
</feature>
<keyword evidence="5" id="KW-0479">Metal-binding</keyword>
<dbReference type="EMBL" id="PXVD01000013">
    <property type="protein sequence ID" value="MDJ1371486.1"/>
    <property type="molecule type" value="Genomic_DNA"/>
</dbReference>
<evidence type="ECO:0000256" key="8">
    <source>
        <dbReference type="ARBA" id="ARBA00022842"/>
    </source>
</evidence>
<organism evidence="11 12">
    <name type="scientific">Gulosibacter molinativorax</name>
    <dbReference type="NCBI Taxonomy" id="256821"/>
    <lineage>
        <taxon>Bacteria</taxon>
        <taxon>Bacillati</taxon>
        <taxon>Actinomycetota</taxon>
        <taxon>Actinomycetes</taxon>
        <taxon>Micrococcales</taxon>
        <taxon>Microbacteriaceae</taxon>
        <taxon>Gulosibacter</taxon>
    </lineage>
</organism>
<evidence type="ECO:0000256" key="3">
    <source>
        <dbReference type="ARBA" id="ARBA00022679"/>
    </source>
</evidence>
<protein>
    <recommendedName>
        <fullName evidence="10">Polymerase nucleotidyl transferase domain-containing protein</fullName>
    </recommendedName>
</protein>
<dbReference type="PANTHER" id="PTHR33571:SF12">
    <property type="entry name" value="BSL3053 PROTEIN"/>
    <property type="match status" value="1"/>
</dbReference>
<evidence type="ECO:0000256" key="4">
    <source>
        <dbReference type="ARBA" id="ARBA00022695"/>
    </source>
</evidence>
<dbReference type="InterPro" id="IPR002934">
    <property type="entry name" value="Polymerase_NTP_transf_dom"/>
</dbReference>
<keyword evidence="7" id="KW-0067">ATP-binding</keyword>
<keyword evidence="12" id="KW-1185">Reference proteome</keyword>
<accession>A0ABT7C8E1</accession>